<evidence type="ECO:0000256" key="2">
    <source>
        <dbReference type="ARBA" id="ARBA00022475"/>
    </source>
</evidence>
<dbReference type="AlphaFoldDB" id="A0AAW9PQ43"/>
<dbReference type="InterPro" id="IPR026392">
    <property type="entry name" value="Exo/Archaeosortase_dom"/>
</dbReference>
<organism evidence="9 10">
    <name type="scientific">Tumidithrix elongata BACA0141</name>
    <dbReference type="NCBI Taxonomy" id="2716417"/>
    <lineage>
        <taxon>Bacteria</taxon>
        <taxon>Bacillati</taxon>
        <taxon>Cyanobacteriota</taxon>
        <taxon>Cyanophyceae</taxon>
        <taxon>Pseudanabaenales</taxon>
        <taxon>Pseudanabaenaceae</taxon>
        <taxon>Tumidithrix</taxon>
        <taxon>Tumidithrix elongata</taxon>
    </lineage>
</organism>
<dbReference type="InterPro" id="IPR022505">
    <property type="entry name" value="Exosortase_cyanobac"/>
</dbReference>
<keyword evidence="10" id="KW-1185">Reference proteome</keyword>
<feature type="transmembrane region" description="Helical" evidence="8">
    <location>
        <begin position="48"/>
        <end position="63"/>
    </location>
</feature>
<feature type="transmembrane region" description="Helical" evidence="8">
    <location>
        <begin position="223"/>
        <end position="250"/>
    </location>
</feature>
<keyword evidence="5 9" id="KW-0378">Hydrolase</keyword>
<dbReference type="GO" id="GO:0008233">
    <property type="term" value="F:peptidase activity"/>
    <property type="evidence" value="ECO:0007669"/>
    <property type="project" value="UniProtKB-KW"/>
</dbReference>
<feature type="transmembrane region" description="Helical" evidence="8">
    <location>
        <begin position="265"/>
        <end position="283"/>
    </location>
</feature>
<evidence type="ECO:0000256" key="4">
    <source>
        <dbReference type="ARBA" id="ARBA00022692"/>
    </source>
</evidence>
<sequence>MNNLLDSYKPLFLSASKQIEFWLFSTLVSLIVVNLTLVWRLSQDLDEIAIQILSWGIVLLLLYRQKGKLQLDSDPTATALGLSLIVWTLIKSAIAKRYGDILFLLIPFLSVLGLGLIASGFKGLKQYWQPLLMASILGIPIQFVHAGIDTLEKVIPINLFTAQFAHSMLWYLGFNVAQQGIYISSPEGVVRVGQGCAGLPQIFLLLRITVMFLLIFKVSRRDLWIIPPVAVAIAFVVNSVRVGILALIVANQEAFKYWHDGDGSQIFSLIAVFLLLVFCNFLTRSKNEAEEEFEEEEFAEELEEEVEKHPS</sequence>
<feature type="transmembrane region" description="Helical" evidence="8">
    <location>
        <begin position="21"/>
        <end position="42"/>
    </location>
</feature>
<protein>
    <submittedName>
        <fullName evidence="9">Cyanoexosortase A</fullName>
        <ecNumber evidence="9">3.4.22.-</ecNumber>
    </submittedName>
</protein>
<dbReference type="GO" id="GO:0006508">
    <property type="term" value="P:proteolysis"/>
    <property type="evidence" value="ECO:0007669"/>
    <property type="project" value="UniProtKB-KW"/>
</dbReference>
<keyword evidence="6 8" id="KW-1133">Transmembrane helix</keyword>
<evidence type="ECO:0000313" key="10">
    <source>
        <dbReference type="Proteomes" id="UP001333818"/>
    </source>
</evidence>
<dbReference type="EMBL" id="JAZBJZ010000002">
    <property type="protein sequence ID" value="MEE3715317.1"/>
    <property type="molecule type" value="Genomic_DNA"/>
</dbReference>
<evidence type="ECO:0000256" key="7">
    <source>
        <dbReference type="ARBA" id="ARBA00023136"/>
    </source>
</evidence>
<dbReference type="GO" id="GO:0005886">
    <property type="term" value="C:plasma membrane"/>
    <property type="evidence" value="ECO:0007669"/>
    <property type="project" value="UniProtKB-SubCell"/>
</dbReference>
<proteinExistence type="predicted"/>
<keyword evidence="7 8" id="KW-0472">Membrane</keyword>
<keyword evidence="4 8" id="KW-0812">Transmembrane</keyword>
<comment type="subcellular location">
    <subcellularLocation>
        <location evidence="1">Cell membrane</location>
        <topology evidence="1">Multi-pass membrane protein</topology>
    </subcellularLocation>
</comment>
<evidence type="ECO:0000313" key="9">
    <source>
        <dbReference type="EMBL" id="MEE3715317.1"/>
    </source>
</evidence>
<reference evidence="9" key="1">
    <citation type="submission" date="2024-01" db="EMBL/GenBank/DDBJ databases">
        <title>Bank of Algae and Cyanobacteria of the Azores (BACA) strain genomes.</title>
        <authorList>
            <person name="Luz R."/>
            <person name="Cordeiro R."/>
            <person name="Fonseca A."/>
            <person name="Goncalves V."/>
        </authorList>
    </citation>
    <scope>NUCLEOTIDE SEQUENCE</scope>
    <source>
        <strain evidence="9">BACA0141</strain>
    </source>
</reference>
<keyword evidence="3" id="KW-0645">Protease</keyword>
<dbReference type="Proteomes" id="UP001333818">
    <property type="component" value="Unassembled WGS sequence"/>
</dbReference>
<dbReference type="RefSeq" id="WP_330481734.1">
    <property type="nucleotide sequence ID" value="NZ_JAZBJZ010000002.1"/>
</dbReference>
<name>A0AAW9PQ43_9CYAN</name>
<accession>A0AAW9PQ43</accession>
<feature type="transmembrane region" description="Helical" evidence="8">
    <location>
        <begin position="192"/>
        <end position="216"/>
    </location>
</feature>
<gene>
    <name evidence="9" type="primary">crtA</name>
    <name evidence="9" type="ORF">V2H45_01000</name>
</gene>
<comment type="caution">
    <text evidence="9">The sequence shown here is derived from an EMBL/GenBank/DDBJ whole genome shotgun (WGS) entry which is preliminary data.</text>
</comment>
<evidence type="ECO:0000256" key="3">
    <source>
        <dbReference type="ARBA" id="ARBA00022670"/>
    </source>
</evidence>
<dbReference type="NCBIfam" id="TIGR03763">
    <property type="entry name" value="cyanoexo_CrtA"/>
    <property type="match status" value="1"/>
</dbReference>
<dbReference type="NCBIfam" id="TIGR04178">
    <property type="entry name" value="exo_archaeo"/>
    <property type="match status" value="1"/>
</dbReference>
<dbReference type="InterPro" id="IPR019127">
    <property type="entry name" value="Exosortase"/>
</dbReference>
<evidence type="ECO:0000256" key="5">
    <source>
        <dbReference type="ARBA" id="ARBA00022801"/>
    </source>
</evidence>
<evidence type="ECO:0000256" key="1">
    <source>
        <dbReference type="ARBA" id="ARBA00004651"/>
    </source>
</evidence>
<dbReference type="EC" id="3.4.22.-" evidence="9"/>
<evidence type="ECO:0000256" key="8">
    <source>
        <dbReference type="SAM" id="Phobius"/>
    </source>
</evidence>
<evidence type="ECO:0000256" key="6">
    <source>
        <dbReference type="ARBA" id="ARBA00022989"/>
    </source>
</evidence>
<feature type="transmembrane region" description="Helical" evidence="8">
    <location>
        <begin position="155"/>
        <end position="172"/>
    </location>
</feature>
<feature type="transmembrane region" description="Helical" evidence="8">
    <location>
        <begin position="127"/>
        <end position="148"/>
    </location>
</feature>
<dbReference type="Pfam" id="PF09721">
    <property type="entry name" value="Exosortase_EpsH"/>
    <property type="match status" value="1"/>
</dbReference>
<feature type="transmembrane region" description="Helical" evidence="8">
    <location>
        <begin position="101"/>
        <end position="121"/>
    </location>
</feature>
<keyword evidence="2" id="KW-1003">Cell membrane</keyword>